<dbReference type="AlphaFoldDB" id="A0A183GU96"/>
<dbReference type="Proteomes" id="UP000050761">
    <property type="component" value="Unassembled WGS sequence"/>
</dbReference>
<sequence length="206" mass="22508">LSDGKAHPVVDVQMMYNENDYSSQVASLDQSGSVSLWMVLRDCQGGVGVRPQAQLSLQFLALIRPDPVILRSSSQPTPLIANCMLARANPQLFLVGTDSGFLCSLSKTKTASKGPRLIDSKINVYGEVLCVQMSPFEGSVFVVSGPTAAVCVKRSVHIESCVRHNSRPLEITTKSCINIRNTCPLSLLHVYRVSAKRTLLYRNTNL</sequence>
<organism evidence="1 2">
    <name type="scientific">Heligmosomoides polygyrus</name>
    <name type="common">Parasitic roundworm</name>
    <dbReference type="NCBI Taxonomy" id="6339"/>
    <lineage>
        <taxon>Eukaryota</taxon>
        <taxon>Metazoa</taxon>
        <taxon>Ecdysozoa</taxon>
        <taxon>Nematoda</taxon>
        <taxon>Chromadorea</taxon>
        <taxon>Rhabditida</taxon>
        <taxon>Rhabditina</taxon>
        <taxon>Rhabditomorpha</taxon>
        <taxon>Strongyloidea</taxon>
        <taxon>Heligmosomidae</taxon>
        <taxon>Heligmosomoides</taxon>
    </lineage>
</organism>
<reference evidence="2" key="1">
    <citation type="submission" date="2019-09" db="UniProtKB">
        <authorList>
            <consortium name="WormBaseParasite"/>
        </authorList>
    </citation>
    <scope>IDENTIFICATION</scope>
</reference>
<accession>A0A183GU96</accession>
<protein>
    <submittedName>
        <fullName evidence="2">STXB5</fullName>
    </submittedName>
</protein>
<evidence type="ECO:0000313" key="1">
    <source>
        <dbReference type="Proteomes" id="UP000050761"/>
    </source>
</evidence>
<name>A0A183GU96_HELPZ</name>
<dbReference type="WBParaSite" id="HPBE_0002626601-mRNA-1">
    <property type="protein sequence ID" value="HPBE_0002626601-mRNA-1"/>
    <property type="gene ID" value="HPBE_0002626601"/>
</dbReference>
<keyword evidence="1" id="KW-1185">Reference proteome</keyword>
<proteinExistence type="predicted"/>
<evidence type="ECO:0000313" key="2">
    <source>
        <dbReference type="WBParaSite" id="HPBE_0002626601-mRNA-1"/>
    </source>
</evidence>